<dbReference type="CDD" id="cd05372">
    <property type="entry name" value="ENR_SDR"/>
    <property type="match status" value="1"/>
</dbReference>
<accession>A0A1J5REK9</accession>
<dbReference type="PANTHER" id="PTHR43159:SF2">
    <property type="entry name" value="ENOYL-[ACYL-CARRIER-PROTEIN] REDUCTASE [NADH], CHLOROPLASTIC"/>
    <property type="match status" value="1"/>
</dbReference>
<comment type="pathway">
    <text evidence="1">Lipid metabolism.</text>
</comment>
<evidence type="ECO:0000256" key="4">
    <source>
        <dbReference type="ARBA" id="ARBA00022832"/>
    </source>
</evidence>
<name>A0A1J5REK9_9ZZZZ</name>
<comment type="similarity">
    <text evidence="2">Belongs to the short-chain dehydrogenases/reductases (SDR) family. FabI subfamily.</text>
</comment>
<dbReference type="Gene3D" id="3.40.50.720">
    <property type="entry name" value="NAD(P)-binding Rossmann-like Domain"/>
    <property type="match status" value="1"/>
</dbReference>
<organism evidence="8">
    <name type="scientific">mine drainage metagenome</name>
    <dbReference type="NCBI Taxonomy" id="410659"/>
    <lineage>
        <taxon>unclassified sequences</taxon>
        <taxon>metagenomes</taxon>
        <taxon>ecological metagenomes</taxon>
    </lineage>
</organism>
<gene>
    <name evidence="8" type="primary">fabI_6</name>
    <name evidence="8" type="ORF">GALL_234990</name>
</gene>
<evidence type="ECO:0000256" key="1">
    <source>
        <dbReference type="ARBA" id="ARBA00005189"/>
    </source>
</evidence>
<sequence length="257" mass="27472">MSDTFSLKGKKGLVVGIANDQSIAYGCAKAMREQGAELAVTYLNEKAEKWVRPLAEDLGAELFLPLDVAVEGQLESVFAQIEKTWGRLDFALHSIAFAPKDDLHGRVVDCSSAGFTTAMDISCHSFIRLAKLAEPLMDQGGSLMTVSYYGGRKVVEHYNMMGPVKAALEMTVKYMASELGQKGIRVNAISPGPLKTRAASGIDHFDELLESAAARAPQHQLVGIEDCGSVAAFLAGEGSKTITGTTLFVDAGYHIVG</sequence>
<dbReference type="SUPFAM" id="SSF51735">
    <property type="entry name" value="NAD(P)-binding Rossmann-fold domains"/>
    <property type="match status" value="1"/>
</dbReference>
<evidence type="ECO:0000256" key="5">
    <source>
        <dbReference type="ARBA" id="ARBA00023002"/>
    </source>
</evidence>
<keyword evidence="3" id="KW-0444">Lipid biosynthesis</keyword>
<keyword evidence="6" id="KW-0443">Lipid metabolism</keyword>
<keyword evidence="7" id="KW-0275">Fatty acid biosynthesis</keyword>
<dbReference type="AlphaFoldDB" id="A0A1J5REK9"/>
<dbReference type="InterPro" id="IPR036291">
    <property type="entry name" value="NAD(P)-bd_dom_sf"/>
</dbReference>
<comment type="caution">
    <text evidence="8">The sequence shown here is derived from an EMBL/GenBank/DDBJ whole genome shotgun (WGS) entry which is preliminary data.</text>
</comment>
<dbReference type="PRINTS" id="PR00081">
    <property type="entry name" value="GDHRDH"/>
</dbReference>
<dbReference type="PIRSF" id="PIRSF000094">
    <property type="entry name" value="Enoyl-ACP_rdct"/>
    <property type="match status" value="1"/>
</dbReference>
<keyword evidence="5 8" id="KW-0560">Oxidoreductase</keyword>
<evidence type="ECO:0000256" key="6">
    <source>
        <dbReference type="ARBA" id="ARBA00023098"/>
    </source>
</evidence>
<proteinExistence type="inferred from homology"/>
<evidence type="ECO:0000256" key="2">
    <source>
        <dbReference type="ARBA" id="ARBA00009233"/>
    </source>
</evidence>
<dbReference type="GO" id="GO:0004318">
    <property type="term" value="F:enoyl-[acyl-carrier-protein] reductase (NADH) activity"/>
    <property type="evidence" value="ECO:0007669"/>
    <property type="project" value="UniProtKB-EC"/>
</dbReference>
<dbReference type="NCBIfam" id="NF005717">
    <property type="entry name" value="PRK07533.1"/>
    <property type="match status" value="1"/>
</dbReference>
<dbReference type="GO" id="GO:0006633">
    <property type="term" value="P:fatty acid biosynthetic process"/>
    <property type="evidence" value="ECO:0007669"/>
    <property type="project" value="UniProtKB-KW"/>
</dbReference>
<reference evidence="8" key="1">
    <citation type="submission" date="2016-10" db="EMBL/GenBank/DDBJ databases">
        <title>Sequence of Gallionella enrichment culture.</title>
        <authorList>
            <person name="Poehlein A."/>
            <person name="Muehling M."/>
            <person name="Daniel R."/>
        </authorList>
    </citation>
    <scope>NUCLEOTIDE SEQUENCE</scope>
</reference>
<dbReference type="EC" id="1.3.1.9" evidence="8"/>
<evidence type="ECO:0000256" key="7">
    <source>
        <dbReference type="ARBA" id="ARBA00023160"/>
    </source>
</evidence>
<protein>
    <submittedName>
        <fullName evidence="8">Enoyl-[acyl-carrier-protein] reductase FabI</fullName>
        <ecNumber evidence="8">1.3.1.9</ecNumber>
    </submittedName>
</protein>
<keyword evidence="4" id="KW-0276">Fatty acid metabolism</keyword>
<dbReference type="PANTHER" id="PTHR43159">
    <property type="entry name" value="ENOYL-[ACYL-CARRIER-PROTEIN] REDUCTASE"/>
    <property type="match status" value="1"/>
</dbReference>
<dbReference type="InterPro" id="IPR014358">
    <property type="entry name" value="Enoyl-ACP_Rdtase_NADH"/>
</dbReference>
<dbReference type="Pfam" id="PF13561">
    <property type="entry name" value="adh_short_C2"/>
    <property type="match status" value="1"/>
</dbReference>
<dbReference type="EMBL" id="MLJW01000184">
    <property type="protein sequence ID" value="OIQ94542.1"/>
    <property type="molecule type" value="Genomic_DNA"/>
</dbReference>
<dbReference type="InterPro" id="IPR002347">
    <property type="entry name" value="SDR_fam"/>
</dbReference>
<evidence type="ECO:0000256" key="3">
    <source>
        <dbReference type="ARBA" id="ARBA00022516"/>
    </source>
</evidence>
<evidence type="ECO:0000313" key="8">
    <source>
        <dbReference type="EMBL" id="OIQ94542.1"/>
    </source>
</evidence>